<dbReference type="InterPro" id="IPR015168">
    <property type="entry name" value="SsuA/THI5"/>
</dbReference>
<protein>
    <submittedName>
        <fullName evidence="2">ABC transporter substrate-binding protein</fullName>
    </submittedName>
</protein>
<evidence type="ECO:0000259" key="1">
    <source>
        <dbReference type="Pfam" id="PF09084"/>
    </source>
</evidence>
<dbReference type="RefSeq" id="WP_225418769.1">
    <property type="nucleotide sequence ID" value="NZ_JBHSSL010000025.1"/>
</dbReference>
<organism evidence="2 3">
    <name type="scientific">Loigolactobacillus jiayinensis</name>
    <dbReference type="NCBI Taxonomy" id="2486016"/>
    <lineage>
        <taxon>Bacteria</taxon>
        <taxon>Bacillati</taxon>
        <taxon>Bacillota</taxon>
        <taxon>Bacilli</taxon>
        <taxon>Lactobacillales</taxon>
        <taxon>Lactobacillaceae</taxon>
        <taxon>Loigolactobacillus</taxon>
    </lineage>
</organism>
<dbReference type="PROSITE" id="PS51257">
    <property type="entry name" value="PROKAR_LIPOPROTEIN"/>
    <property type="match status" value="1"/>
</dbReference>
<evidence type="ECO:0000313" key="3">
    <source>
        <dbReference type="Proteomes" id="UP001596289"/>
    </source>
</evidence>
<sequence>MYKKILAGAVLGLTLLGLTGCGQQTKSTKTTELTVVLDYTPNTNHTGLYVAQQKKFYQKHHLKVKIVQPPQSGADGLVAAGKAQFGVSYQDTMSPELSGKKQLPITAIAALVQHNTSGIMSRQADNITSPKAMVGKRYATWNLPIEQAIIRTLVNQDGGRYQDVKLTPGNFTDEVAALKTKKVDDVWVYYAWGGINAQVQNYPVNYFALRKINPVFDYYTPVLIGNNRYLKQHPKVAKEFLAATKEGYQYAIKHPTKAATILENKVPELKGKQAKLVLASQKWLSGQYQAEVKRWGYIKPQRWNRFYQWLNQEKLVDTPLAKNAGFTNQYLPK</sequence>
<dbReference type="PANTHER" id="PTHR31528">
    <property type="entry name" value="4-AMINO-5-HYDROXYMETHYL-2-METHYLPYRIMIDINE PHOSPHATE SYNTHASE THI11-RELATED"/>
    <property type="match status" value="1"/>
</dbReference>
<dbReference type="Gene3D" id="3.40.190.10">
    <property type="entry name" value="Periplasmic binding protein-like II"/>
    <property type="match status" value="2"/>
</dbReference>
<accession>A0ABW1RDD8</accession>
<dbReference type="SUPFAM" id="SSF53850">
    <property type="entry name" value="Periplasmic binding protein-like II"/>
    <property type="match status" value="1"/>
</dbReference>
<feature type="domain" description="SsuA/THI5-like" evidence="1">
    <location>
        <begin position="42"/>
        <end position="258"/>
    </location>
</feature>
<dbReference type="Pfam" id="PF09084">
    <property type="entry name" value="NMT1"/>
    <property type="match status" value="1"/>
</dbReference>
<reference evidence="3" key="1">
    <citation type="journal article" date="2019" name="Int. J. Syst. Evol. Microbiol.">
        <title>The Global Catalogue of Microorganisms (GCM) 10K type strain sequencing project: providing services to taxonomists for standard genome sequencing and annotation.</title>
        <authorList>
            <consortium name="The Broad Institute Genomics Platform"/>
            <consortium name="The Broad Institute Genome Sequencing Center for Infectious Disease"/>
            <person name="Wu L."/>
            <person name="Ma J."/>
        </authorList>
    </citation>
    <scope>NUCLEOTIDE SEQUENCE [LARGE SCALE GENOMIC DNA]</scope>
    <source>
        <strain evidence="3">CCM 8904</strain>
    </source>
</reference>
<comment type="caution">
    <text evidence="2">The sequence shown here is derived from an EMBL/GenBank/DDBJ whole genome shotgun (WGS) entry which is preliminary data.</text>
</comment>
<dbReference type="EMBL" id="JBHSSL010000025">
    <property type="protein sequence ID" value="MFC6169768.1"/>
    <property type="molecule type" value="Genomic_DNA"/>
</dbReference>
<proteinExistence type="predicted"/>
<dbReference type="PANTHER" id="PTHR31528:SF3">
    <property type="entry name" value="THIAMINE BIOSYNTHESIS PROTEIN HI_0357-RELATED"/>
    <property type="match status" value="1"/>
</dbReference>
<dbReference type="Proteomes" id="UP001596289">
    <property type="component" value="Unassembled WGS sequence"/>
</dbReference>
<evidence type="ECO:0000313" key="2">
    <source>
        <dbReference type="EMBL" id="MFC6169768.1"/>
    </source>
</evidence>
<name>A0ABW1RDD8_9LACO</name>
<keyword evidence="3" id="KW-1185">Reference proteome</keyword>
<dbReference type="InterPro" id="IPR027939">
    <property type="entry name" value="NMT1/THI5"/>
</dbReference>
<gene>
    <name evidence="2" type="ORF">ACFQGP_04145</name>
</gene>